<evidence type="ECO:0000256" key="1">
    <source>
        <dbReference type="SAM" id="Phobius"/>
    </source>
</evidence>
<sequence length="235" mass="26559">MDSNPNPPNSLAWGLWFLGEIAFKWVPGAVMTVAGTGVPGEGGPSPINAPITHAVSAPEVVQYLQTASAPGAYDQLYHNWTTFVAFSLLICLCLSALCIYCSIRVFQIRQLERRKFAAAQRTVAAHDVPKTHLRWNRVLEQARGDSAQGWRLAILEADIMLNELLDTLGYRGETMADKMRNVDRVNFHTIDLAWEAHKIRNKIAHEGETHELSSREARRVIALYERVFREFRFIE</sequence>
<name>A0A1F6CN92_9BACT</name>
<protein>
    <submittedName>
        <fullName evidence="2">Uncharacterized protein</fullName>
    </submittedName>
</protein>
<dbReference type="EMBL" id="MFKV01000008">
    <property type="protein sequence ID" value="OGG50669.1"/>
    <property type="molecule type" value="Genomic_DNA"/>
</dbReference>
<proteinExistence type="predicted"/>
<evidence type="ECO:0000313" key="2">
    <source>
        <dbReference type="EMBL" id="OGG50669.1"/>
    </source>
</evidence>
<evidence type="ECO:0000313" key="3">
    <source>
        <dbReference type="Proteomes" id="UP000178370"/>
    </source>
</evidence>
<dbReference type="Proteomes" id="UP000178370">
    <property type="component" value="Unassembled WGS sequence"/>
</dbReference>
<comment type="caution">
    <text evidence="2">The sequence shown here is derived from an EMBL/GenBank/DDBJ whole genome shotgun (WGS) entry which is preliminary data.</text>
</comment>
<keyword evidence="1" id="KW-0812">Transmembrane</keyword>
<keyword evidence="1" id="KW-0472">Membrane</keyword>
<dbReference type="AlphaFoldDB" id="A0A1F6CN92"/>
<reference evidence="2 3" key="1">
    <citation type="journal article" date="2016" name="Nat. Commun.">
        <title>Thousands of microbial genomes shed light on interconnected biogeochemical processes in an aquifer system.</title>
        <authorList>
            <person name="Anantharaman K."/>
            <person name="Brown C.T."/>
            <person name="Hug L.A."/>
            <person name="Sharon I."/>
            <person name="Castelle C.J."/>
            <person name="Probst A.J."/>
            <person name="Thomas B.C."/>
            <person name="Singh A."/>
            <person name="Wilkins M.J."/>
            <person name="Karaoz U."/>
            <person name="Brodie E.L."/>
            <person name="Williams K.H."/>
            <person name="Hubbard S.S."/>
            <person name="Banfield J.F."/>
        </authorList>
    </citation>
    <scope>NUCLEOTIDE SEQUENCE [LARGE SCALE GENOMIC DNA]</scope>
</reference>
<dbReference type="STRING" id="1798482.A2763_03630"/>
<organism evidence="2 3">
    <name type="scientific">Candidatus Kaiserbacteria bacterium RIFCSPHIGHO2_01_FULL_54_36</name>
    <dbReference type="NCBI Taxonomy" id="1798482"/>
    <lineage>
        <taxon>Bacteria</taxon>
        <taxon>Candidatus Kaiseribacteriota</taxon>
    </lineage>
</organism>
<gene>
    <name evidence="2" type="ORF">A2763_03630</name>
</gene>
<feature type="transmembrane region" description="Helical" evidence="1">
    <location>
        <begin position="83"/>
        <end position="106"/>
    </location>
</feature>
<keyword evidence="1" id="KW-1133">Transmembrane helix</keyword>
<accession>A0A1F6CN92</accession>